<keyword evidence="8 9" id="KW-0472">Membrane</keyword>
<comment type="similarity">
    <text evidence="1 9 11">Belongs to the peptidase A8 family.</text>
</comment>
<comment type="subcellular location">
    <subcellularLocation>
        <location evidence="9">Cell membrane</location>
        <topology evidence="9">Multi-pass membrane protein</topology>
    </subcellularLocation>
</comment>
<feature type="active site" evidence="9">
    <location>
        <position position="135"/>
    </location>
</feature>
<dbReference type="InterPro" id="IPR001872">
    <property type="entry name" value="Peptidase_A8"/>
</dbReference>
<evidence type="ECO:0000256" key="5">
    <source>
        <dbReference type="ARBA" id="ARBA00022750"/>
    </source>
</evidence>
<comment type="catalytic activity">
    <reaction evidence="9 10">
        <text>Release of signal peptides from bacterial membrane prolipoproteins. Hydrolyzes -Xaa-Yaa-Zaa-|-(S,diacylglyceryl)Cys-, in which Xaa is hydrophobic (preferably Leu), and Yaa (Ala or Ser) and Zaa (Gly or Ala) have small, neutral side chains.</text>
        <dbReference type="EC" id="3.4.23.36"/>
    </reaction>
</comment>
<dbReference type="PRINTS" id="PR00781">
    <property type="entry name" value="LIPOSIGPTASE"/>
</dbReference>
<evidence type="ECO:0000256" key="3">
    <source>
        <dbReference type="ARBA" id="ARBA00022670"/>
    </source>
</evidence>
<dbReference type="Pfam" id="PF01252">
    <property type="entry name" value="Peptidase_A8"/>
    <property type="match status" value="1"/>
</dbReference>
<feature type="transmembrane region" description="Helical" evidence="9">
    <location>
        <begin position="78"/>
        <end position="96"/>
    </location>
</feature>
<protein>
    <recommendedName>
        <fullName evidence="9">Lipoprotein signal peptidase</fullName>
        <ecNumber evidence="9">3.4.23.36</ecNumber>
    </recommendedName>
    <alternativeName>
        <fullName evidence="9">Prolipoprotein signal peptidase</fullName>
    </alternativeName>
    <alternativeName>
        <fullName evidence="9">Signal peptidase II</fullName>
        <shortName evidence="9">SPase II</shortName>
    </alternativeName>
</protein>
<feature type="active site" evidence="9">
    <location>
        <position position="154"/>
    </location>
</feature>
<keyword evidence="6 9" id="KW-0378">Hydrolase</keyword>
<keyword evidence="7 9" id="KW-1133">Transmembrane helix</keyword>
<name>A0ABV5CS38_9ACTN</name>
<evidence type="ECO:0000256" key="10">
    <source>
        <dbReference type="RuleBase" id="RU000594"/>
    </source>
</evidence>
<evidence type="ECO:0000256" key="11">
    <source>
        <dbReference type="RuleBase" id="RU004181"/>
    </source>
</evidence>
<dbReference type="GO" id="GO:0004190">
    <property type="term" value="F:aspartic-type endopeptidase activity"/>
    <property type="evidence" value="ECO:0007669"/>
    <property type="project" value="UniProtKB-EC"/>
</dbReference>
<evidence type="ECO:0000256" key="9">
    <source>
        <dbReference type="HAMAP-Rule" id="MF_00161"/>
    </source>
</evidence>
<feature type="transmembrane region" description="Helical" evidence="9">
    <location>
        <begin position="146"/>
        <end position="169"/>
    </location>
</feature>
<dbReference type="PANTHER" id="PTHR33695:SF1">
    <property type="entry name" value="LIPOPROTEIN SIGNAL PEPTIDASE"/>
    <property type="match status" value="1"/>
</dbReference>
<dbReference type="Proteomes" id="UP001582793">
    <property type="component" value="Unassembled WGS sequence"/>
</dbReference>
<dbReference type="RefSeq" id="WP_375734852.1">
    <property type="nucleotide sequence ID" value="NZ_JBCGDC010000045.1"/>
</dbReference>
<accession>A0ABV5CS38</accession>
<proteinExistence type="inferred from homology"/>
<comment type="caution">
    <text evidence="13">The sequence shown here is derived from an EMBL/GenBank/DDBJ whole genome shotgun (WGS) entry which is preliminary data.</text>
</comment>
<reference evidence="13 14" key="1">
    <citation type="submission" date="2024-04" db="EMBL/GenBank/DDBJ databases">
        <title>Polymorphospora sp. isolated from Baiyangdian Lake in Xiong'an New Area.</title>
        <authorList>
            <person name="Zhang X."/>
            <person name="Liu J."/>
        </authorList>
    </citation>
    <scope>NUCLEOTIDE SEQUENCE [LARGE SCALE GENOMIC DNA]</scope>
    <source>
        <strain evidence="13 14">2-325</strain>
    </source>
</reference>
<evidence type="ECO:0000256" key="8">
    <source>
        <dbReference type="ARBA" id="ARBA00023136"/>
    </source>
</evidence>
<evidence type="ECO:0000256" key="7">
    <source>
        <dbReference type="ARBA" id="ARBA00022989"/>
    </source>
</evidence>
<keyword evidence="2 9" id="KW-1003">Cell membrane</keyword>
<feature type="transmembrane region" description="Helical" evidence="9">
    <location>
        <begin position="20"/>
        <end position="41"/>
    </location>
</feature>
<dbReference type="PANTHER" id="PTHR33695">
    <property type="entry name" value="LIPOPROTEIN SIGNAL PEPTIDASE"/>
    <property type="match status" value="1"/>
</dbReference>
<comment type="pathway">
    <text evidence="9">Protein modification; lipoprotein biosynthesis (signal peptide cleavage).</text>
</comment>
<organism evidence="13 14">
    <name type="scientific">Polymorphospora lycopeni</name>
    <dbReference type="NCBI Taxonomy" id="3140240"/>
    <lineage>
        <taxon>Bacteria</taxon>
        <taxon>Bacillati</taxon>
        <taxon>Actinomycetota</taxon>
        <taxon>Actinomycetes</taxon>
        <taxon>Micromonosporales</taxon>
        <taxon>Micromonosporaceae</taxon>
        <taxon>Polymorphospora</taxon>
    </lineage>
</organism>
<dbReference type="NCBIfam" id="TIGR00077">
    <property type="entry name" value="lspA"/>
    <property type="match status" value="1"/>
</dbReference>
<gene>
    <name evidence="9 13" type="primary">lspA</name>
    <name evidence="13" type="ORF">AAFH96_17165</name>
</gene>
<comment type="function">
    <text evidence="9 10">This protein specifically catalyzes the removal of signal peptides from prolipoproteins.</text>
</comment>
<keyword evidence="14" id="KW-1185">Reference proteome</keyword>
<dbReference type="PROSITE" id="PS00855">
    <property type="entry name" value="SPASE_II"/>
    <property type="match status" value="1"/>
</dbReference>
<evidence type="ECO:0000256" key="6">
    <source>
        <dbReference type="ARBA" id="ARBA00022801"/>
    </source>
</evidence>
<evidence type="ECO:0000313" key="14">
    <source>
        <dbReference type="Proteomes" id="UP001582793"/>
    </source>
</evidence>
<keyword evidence="4 9" id="KW-0812">Transmembrane</keyword>
<evidence type="ECO:0000256" key="1">
    <source>
        <dbReference type="ARBA" id="ARBA00006139"/>
    </source>
</evidence>
<feature type="transmembrane region" description="Helical" evidence="9">
    <location>
        <begin position="103"/>
        <end position="119"/>
    </location>
</feature>
<keyword evidence="3 9" id="KW-0645">Protease</keyword>
<sequence>MTAVPDAAGPRPAATRRRAVTVLTAIAVVTVLADLGTKHLALQMLEDREPVRLLGGAVYLTLIRNSGAAFSLGSDYTWVFPTVTIVVVGWIGWLALRLRSVPWAISLGLVLGGALGNMVDRLFRAPGPFLGHVIDMVSVFDPRGQVFPIFNLADSALVCGVLFAIFLEFTGRQRDGTRISAREATGGTAGKGRDKSVEPEPEPAAAADPARPVARTER</sequence>
<evidence type="ECO:0000313" key="13">
    <source>
        <dbReference type="EMBL" id="MFB6394823.1"/>
    </source>
</evidence>
<feature type="region of interest" description="Disordered" evidence="12">
    <location>
        <begin position="178"/>
        <end position="218"/>
    </location>
</feature>
<evidence type="ECO:0000256" key="2">
    <source>
        <dbReference type="ARBA" id="ARBA00022475"/>
    </source>
</evidence>
<dbReference type="EMBL" id="JBCGDC010000045">
    <property type="protein sequence ID" value="MFB6394823.1"/>
    <property type="molecule type" value="Genomic_DNA"/>
</dbReference>
<dbReference type="HAMAP" id="MF_00161">
    <property type="entry name" value="LspA"/>
    <property type="match status" value="1"/>
</dbReference>
<feature type="compositionally biased region" description="Low complexity" evidence="12">
    <location>
        <begin position="203"/>
        <end position="218"/>
    </location>
</feature>
<keyword evidence="5 9" id="KW-0064">Aspartyl protease</keyword>
<dbReference type="EC" id="3.4.23.36" evidence="9"/>
<evidence type="ECO:0000256" key="12">
    <source>
        <dbReference type="SAM" id="MobiDB-lite"/>
    </source>
</evidence>
<evidence type="ECO:0000256" key="4">
    <source>
        <dbReference type="ARBA" id="ARBA00022692"/>
    </source>
</evidence>